<proteinExistence type="predicted"/>
<name>A0A7V8EK61_PSEPU</name>
<gene>
    <name evidence="2" type="ORF">GN299_06295</name>
</gene>
<reference evidence="2 3" key="1">
    <citation type="submission" date="2019-12" db="EMBL/GenBank/DDBJ databases">
        <authorList>
            <person name="Woiski C."/>
        </authorList>
    </citation>
    <scope>NUCLEOTIDE SEQUENCE [LARGE SCALE GENOMIC DNA]</scope>
    <source>
        <strain evidence="2 3">BOE100</strain>
    </source>
</reference>
<accession>A0A7V8EK61</accession>
<evidence type="ECO:0000313" key="3">
    <source>
        <dbReference type="Proteomes" id="UP000442695"/>
    </source>
</evidence>
<comment type="caution">
    <text evidence="2">The sequence shown here is derived from an EMBL/GenBank/DDBJ whole genome shotgun (WGS) entry which is preliminary data.</text>
</comment>
<dbReference type="EMBL" id="WOWR01000005">
    <property type="protein sequence ID" value="KAF0255697.1"/>
    <property type="molecule type" value="Genomic_DNA"/>
</dbReference>
<feature type="region of interest" description="Disordered" evidence="1">
    <location>
        <begin position="204"/>
        <end position="251"/>
    </location>
</feature>
<sequence length="251" mass="27712">MTWLRHTTSQIEQAGVQCRFSSIGHPFQGWIMPDGVGVVHQDGISLEFQPETIVTDHAEGLHRARQGAANRHFERSVLSYTFHGQGEWVPDTGKWVKVTRAELAGVHGQLTISATFKAGAAELLRFYTEFQSDRHAQAHGSNSIRLGCVGGTFTEGEVVLTASGRRTSPFPKIDTDNQSKASNTFKRADQWLIQNAIDEASARGDDFNGRQFKHSLSNPQKADRDSAEEYLFGHQPDVPPSSLRPLVPSTS</sequence>
<dbReference type="RefSeq" id="WP_156858590.1">
    <property type="nucleotide sequence ID" value="NZ_WOWR01000005.1"/>
</dbReference>
<evidence type="ECO:0000313" key="2">
    <source>
        <dbReference type="EMBL" id="KAF0255697.1"/>
    </source>
</evidence>
<feature type="compositionally biased region" description="Low complexity" evidence="1">
    <location>
        <begin position="240"/>
        <end position="251"/>
    </location>
</feature>
<dbReference type="Proteomes" id="UP000442695">
    <property type="component" value="Unassembled WGS sequence"/>
</dbReference>
<evidence type="ECO:0000256" key="1">
    <source>
        <dbReference type="SAM" id="MobiDB-lite"/>
    </source>
</evidence>
<organism evidence="2 3">
    <name type="scientific">Pseudomonas putida</name>
    <name type="common">Arthrobacter siderocapsulatus</name>
    <dbReference type="NCBI Taxonomy" id="303"/>
    <lineage>
        <taxon>Bacteria</taxon>
        <taxon>Pseudomonadati</taxon>
        <taxon>Pseudomonadota</taxon>
        <taxon>Gammaproteobacteria</taxon>
        <taxon>Pseudomonadales</taxon>
        <taxon>Pseudomonadaceae</taxon>
        <taxon>Pseudomonas</taxon>
    </lineage>
</organism>
<dbReference type="AlphaFoldDB" id="A0A7V8EK61"/>
<protein>
    <submittedName>
        <fullName evidence="2">Uncharacterized protein</fullName>
    </submittedName>
</protein>